<dbReference type="InterPro" id="IPR039191">
    <property type="entry name" value="Nopp140-like"/>
</dbReference>
<feature type="compositionally biased region" description="Low complexity" evidence="1">
    <location>
        <begin position="295"/>
        <end position="312"/>
    </location>
</feature>
<feature type="region of interest" description="Disordered" evidence="1">
    <location>
        <begin position="515"/>
        <end position="547"/>
    </location>
</feature>
<evidence type="ECO:0000256" key="1">
    <source>
        <dbReference type="SAM" id="MobiDB-lite"/>
    </source>
</evidence>
<feature type="region of interest" description="Disordered" evidence="1">
    <location>
        <begin position="1"/>
        <end position="69"/>
    </location>
</feature>
<feature type="compositionally biased region" description="Basic and acidic residues" evidence="1">
    <location>
        <begin position="57"/>
        <end position="69"/>
    </location>
</feature>
<dbReference type="PANTHER" id="PTHR23216:SF1">
    <property type="entry name" value="NUCLEOLAR AND COILED-BODY PHOSPHOPROTEIN 1"/>
    <property type="match status" value="1"/>
</dbReference>
<name>A0ABR4A5S3_9LECA</name>
<organism evidence="3 4">
    <name type="scientific">Stereocaulon virgatum</name>
    <dbReference type="NCBI Taxonomy" id="373712"/>
    <lineage>
        <taxon>Eukaryota</taxon>
        <taxon>Fungi</taxon>
        <taxon>Dikarya</taxon>
        <taxon>Ascomycota</taxon>
        <taxon>Pezizomycotina</taxon>
        <taxon>Lecanoromycetes</taxon>
        <taxon>OSLEUM clade</taxon>
        <taxon>Lecanoromycetidae</taxon>
        <taxon>Lecanorales</taxon>
        <taxon>Lecanorineae</taxon>
        <taxon>Stereocaulaceae</taxon>
        <taxon>Stereocaulon</taxon>
    </lineage>
</organism>
<dbReference type="EMBL" id="JBEFKJ010000019">
    <property type="protein sequence ID" value="KAL2040795.1"/>
    <property type="molecule type" value="Genomic_DNA"/>
</dbReference>
<dbReference type="Proteomes" id="UP001590950">
    <property type="component" value="Unassembled WGS sequence"/>
</dbReference>
<feature type="region of interest" description="Disordered" evidence="1">
    <location>
        <begin position="156"/>
        <end position="492"/>
    </location>
</feature>
<dbReference type="InterPro" id="IPR007718">
    <property type="entry name" value="Srp40_C"/>
</dbReference>
<feature type="compositionally biased region" description="Low complexity" evidence="1">
    <location>
        <begin position="164"/>
        <end position="173"/>
    </location>
</feature>
<dbReference type="PANTHER" id="PTHR23216">
    <property type="entry name" value="NUCLEOLAR AND COILED-BODY PHOSPHOPROTEIN 1"/>
    <property type="match status" value="1"/>
</dbReference>
<feature type="compositionally biased region" description="Acidic residues" evidence="1">
    <location>
        <begin position="215"/>
        <end position="226"/>
    </location>
</feature>
<feature type="compositionally biased region" description="Acidic residues" evidence="1">
    <location>
        <begin position="259"/>
        <end position="269"/>
    </location>
</feature>
<feature type="compositionally biased region" description="Basic and acidic residues" evidence="1">
    <location>
        <begin position="193"/>
        <end position="207"/>
    </location>
</feature>
<comment type="caution">
    <text evidence="3">The sequence shown here is derived from an EMBL/GenBank/DDBJ whole genome shotgun (WGS) entry which is preliminary data.</text>
</comment>
<keyword evidence="4" id="KW-1185">Reference proteome</keyword>
<protein>
    <recommendedName>
        <fullName evidence="2">Srp40 C-terminal domain-containing protein</fullName>
    </recommendedName>
</protein>
<reference evidence="3 4" key="1">
    <citation type="submission" date="2024-09" db="EMBL/GenBank/DDBJ databases">
        <title>Rethinking Asexuality: The Enigmatic Case of Functional Sexual Genes in Lepraria (Stereocaulaceae).</title>
        <authorList>
            <person name="Doellman M."/>
            <person name="Sun Y."/>
            <person name="Barcenas-Pena A."/>
            <person name="Lumbsch H.T."/>
            <person name="Grewe F."/>
        </authorList>
    </citation>
    <scope>NUCLEOTIDE SEQUENCE [LARGE SCALE GENOMIC DNA]</scope>
    <source>
        <strain evidence="3 4">Mercado 3170</strain>
    </source>
</reference>
<feature type="domain" description="Srp40 C-terminal" evidence="2">
    <location>
        <begin position="478"/>
        <end position="545"/>
    </location>
</feature>
<evidence type="ECO:0000259" key="2">
    <source>
        <dbReference type="Pfam" id="PF05022"/>
    </source>
</evidence>
<feature type="compositionally biased region" description="Low complexity" evidence="1">
    <location>
        <begin position="344"/>
        <end position="361"/>
    </location>
</feature>
<proteinExistence type="predicted"/>
<feature type="compositionally biased region" description="Low complexity" evidence="1">
    <location>
        <begin position="382"/>
        <end position="393"/>
    </location>
</feature>
<sequence length="547" mass="58719">MGKKPRTKATVQIQPEYAIPTESPVQNKKKHKNAPDRPQPEWMFPPDEDNPVLNPKPKPEAQRKHEEAARDQAIKFLQYKSVTAPDKAPPPDILLTLVGAFLTAYGFNSTSRIYSTQLQSRKKLDAWKIQLNAKLPEGFPNLVKIYEEWYKTYKKRTRMEERSSGSGSDVSSGARETKVSKKARKQAKAGARAKGEAVAKVIAKDETSSSGGTDSSDDESESDVEMENAALATGSIKKNRQASKSKPPSQSTSSSSSDSDADDEEEPDDMQLPTPATLQDPIANGAGKSLKRKASSSGTSSSNSSSDSAELSANEATAPTLTKARNKADTKSATIISEYPASGAFPTSFADPSSSSDTSSSNSESAVEAPKAATTIKMATPDSSSSFETSSSESDSEVDFSKPPERTPTIRNTKSSLKPTSSDSSATLQAPSTANTNLSSTSATTSSSDSANAPTAKRKRSLSPKMPAFKQQKSQNTPFQRVPKDTPVDPKFASNAYRSYDYAERAHQDLSVTKGKGFTKEKNKKKRGSYRGGAIDVTGGKGIKFED</sequence>
<dbReference type="Pfam" id="PF05022">
    <property type="entry name" value="SRP40_C"/>
    <property type="match status" value="1"/>
</dbReference>
<gene>
    <name evidence="3" type="ORF">N7G274_006253</name>
</gene>
<feature type="compositionally biased region" description="Low complexity" evidence="1">
    <location>
        <begin position="413"/>
        <end position="455"/>
    </location>
</feature>
<feature type="compositionally biased region" description="Low complexity" evidence="1">
    <location>
        <begin position="244"/>
        <end position="258"/>
    </location>
</feature>
<accession>A0ABR4A5S3</accession>
<evidence type="ECO:0000313" key="4">
    <source>
        <dbReference type="Proteomes" id="UP001590950"/>
    </source>
</evidence>
<evidence type="ECO:0000313" key="3">
    <source>
        <dbReference type="EMBL" id="KAL2040795.1"/>
    </source>
</evidence>